<reference evidence="3" key="2">
    <citation type="submission" date="2010-02" db="EMBL/GenBank/DDBJ databases">
        <title>Complete genome sequence of Marinobacter adhaerens type strain (HP15).</title>
        <authorList>
            <person name="Gaerdes A.A.M."/>
            <person name="Kaeppel E."/>
            <person name="Shezad A."/>
            <person name="Seebah S."/>
            <person name="Teeling H."/>
            <person name="Yarza P."/>
            <person name="Gloeckner F.O."/>
            <person name="Ullrich M.S."/>
        </authorList>
    </citation>
    <scope>NUCLEOTIDE SEQUENCE [LARGE SCALE GENOMIC DNA]</scope>
    <source>
        <strain evidence="3">DSM 23420 / HP15</strain>
        <plasmid evidence="3">Plasmid pHP-187</plasmid>
    </source>
</reference>
<keyword evidence="1" id="KW-0812">Transmembrane</keyword>
<evidence type="ECO:0000313" key="3">
    <source>
        <dbReference type="Proteomes" id="UP000007077"/>
    </source>
</evidence>
<keyword evidence="1" id="KW-0472">Membrane</keyword>
<feature type="transmembrane region" description="Helical" evidence="1">
    <location>
        <begin position="131"/>
        <end position="151"/>
    </location>
</feature>
<name>E4PS78_MARAH</name>
<evidence type="ECO:0000256" key="1">
    <source>
        <dbReference type="SAM" id="Phobius"/>
    </source>
</evidence>
<keyword evidence="2" id="KW-0614">Plasmid</keyword>
<dbReference type="Proteomes" id="UP000007077">
    <property type="component" value="Plasmid pHP-187"/>
</dbReference>
<gene>
    <name evidence="2" type="ordered locus">HP15_p187g116</name>
</gene>
<geneLocation type="plasmid" evidence="2 3">
    <name>pHP-187</name>
</geneLocation>
<dbReference type="HOGENOM" id="CLU_1625098_0_0_6"/>
<reference evidence="2 3" key="1">
    <citation type="journal article" date="2010" name="Stand. Genomic Sci.">
        <title>Complete genome sequence of Marinobacter adhaerens type strain (HP15), a diatom-interacting marine microorganism.</title>
        <authorList>
            <person name="Gardes A."/>
            <person name="Kaeppel E."/>
            <person name="Shehzad A."/>
            <person name="Seebah S."/>
            <person name="Teeling H."/>
            <person name="Yarza P."/>
            <person name="Glockner F.O."/>
            <person name="Grossart H.P."/>
            <person name="Ullrich M.S."/>
        </authorList>
    </citation>
    <scope>NUCLEOTIDE SEQUENCE [LARGE SCALE GENOMIC DNA]</scope>
    <source>
        <strain evidence="3">DSM 23420 / HP15</strain>
        <plasmid evidence="3">Plasmid pHP-187</plasmid>
    </source>
</reference>
<protein>
    <submittedName>
        <fullName evidence="2">Membrane protein</fullName>
    </submittedName>
</protein>
<dbReference type="EMBL" id="CP001980">
    <property type="protein sequence ID" value="ADQ00113.1"/>
    <property type="molecule type" value="Genomic_DNA"/>
</dbReference>
<feature type="transmembrane region" description="Helical" evidence="1">
    <location>
        <begin position="86"/>
        <end position="111"/>
    </location>
</feature>
<accession>E4PS78</accession>
<proteinExistence type="predicted"/>
<sequence>MGLVAVTAPLWWLALLDLLLTIAGSEVRLSPSNSIMNAINPVKQALGSWVGFVGSAVGLVSLRDAGRLQRIHKKYPCSPIRQQVPLIIWMGWHYVFFLLVWLMGSLLPATWLNLLKTVEVWENTDLLVDTTAAPCELLLIMIGLILGFILASRRRTKLLMFAR</sequence>
<evidence type="ECO:0000313" key="2">
    <source>
        <dbReference type="EMBL" id="ADQ00113.1"/>
    </source>
</evidence>
<dbReference type="AlphaFoldDB" id="E4PS78"/>
<dbReference type="KEGG" id="mad:HP15_p187g116"/>
<keyword evidence="1" id="KW-1133">Transmembrane helix</keyword>
<feature type="transmembrane region" description="Helical" evidence="1">
    <location>
        <begin position="45"/>
        <end position="65"/>
    </location>
</feature>
<organism evidence="2 3">
    <name type="scientific">Marinobacter adhaerens (strain DSM 23420 / HP15)</name>
    <dbReference type="NCBI Taxonomy" id="225937"/>
    <lineage>
        <taxon>Bacteria</taxon>
        <taxon>Pseudomonadati</taxon>
        <taxon>Pseudomonadota</taxon>
        <taxon>Gammaproteobacteria</taxon>
        <taxon>Pseudomonadales</taxon>
        <taxon>Marinobacteraceae</taxon>
        <taxon>Marinobacter</taxon>
    </lineage>
</organism>